<protein>
    <submittedName>
        <fullName evidence="1">Uncharacterized protein</fullName>
    </submittedName>
</protein>
<sequence>MIWCDRDLCAPSSALHWRGNVALISNLLPFSISSNMSNWLDLISFVVGLALFIGVVIGVIYVARVTSNAIDETKKSLNERGVDVSASGISVKTRKHMTREDYLDATQRNIVKAIQTTSSPLDQAEFHHRK</sequence>
<evidence type="ECO:0000313" key="1">
    <source>
        <dbReference type="EMBL" id="KAF9650424.1"/>
    </source>
</evidence>
<accession>A0ACB6ZLL2</accession>
<reference evidence="1" key="1">
    <citation type="submission" date="2019-10" db="EMBL/GenBank/DDBJ databases">
        <authorList>
            <consortium name="DOE Joint Genome Institute"/>
            <person name="Kuo A."/>
            <person name="Miyauchi S."/>
            <person name="Kiss E."/>
            <person name="Drula E."/>
            <person name="Kohler A."/>
            <person name="Sanchez-Garcia M."/>
            <person name="Andreopoulos B."/>
            <person name="Barry K.W."/>
            <person name="Bonito G."/>
            <person name="Buee M."/>
            <person name="Carver A."/>
            <person name="Chen C."/>
            <person name="Cichocki N."/>
            <person name="Clum A."/>
            <person name="Culley D."/>
            <person name="Crous P.W."/>
            <person name="Fauchery L."/>
            <person name="Girlanda M."/>
            <person name="Hayes R."/>
            <person name="Keri Z."/>
            <person name="Labutti K."/>
            <person name="Lipzen A."/>
            <person name="Lombard V."/>
            <person name="Magnuson J."/>
            <person name="Maillard F."/>
            <person name="Morin E."/>
            <person name="Murat C."/>
            <person name="Nolan M."/>
            <person name="Ohm R."/>
            <person name="Pangilinan J."/>
            <person name="Pereira M."/>
            <person name="Perotto S."/>
            <person name="Peter M."/>
            <person name="Riley R."/>
            <person name="Sitrit Y."/>
            <person name="Stielow B."/>
            <person name="Szollosi G."/>
            <person name="Zifcakova L."/>
            <person name="Stursova M."/>
            <person name="Spatafora J.W."/>
            <person name="Tedersoo L."/>
            <person name="Vaario L.-M."/>
            <person name="Yamada A."/>
            <person name="Yan M."/>
            <person name="Wang P."/>
            <person name="Xu J."/>
            <person name="Bruns T."/>
            <person name="Baldrian P."/>
            <person name="Vilgalys R."/>
            <person name="Henrissat B."/>
            <person name="Grigoriev I.V."/>
            <person name="Hibbett D."/>
            <person name="Nagy L.G."/>
            <person name="Martin F.M."/>
        </authorList>
    </citation>
    <scope>NUCLEOTIDE SEQUENCE</scope>
    <source>
        <strain evidence="1">P2</strain>
    </source>
</reference>
<evidence type="ECO:0000313" key="2">
    <source>
        <dbReference type="Proteomes" id="UP000886501"/>
    </source>
</evidence>
<proteinExistence type="predicted"/>
<organism evidence="1 2">
    <name type="scientific">Thelephora ganbajun</name>
    <name type="common">Ganba fungus</name>
    <dbReference type="NCBI Taxonomy" id="370292"/>
    <lineage>
        <taxon>Eukaryota</taxon>
        <taxon>Fungi</taxon>
        <taxon>Dikarya</taxon>
        <taxon>Basidiomycota</taxon>
        <taxon>Agaricomycotina</taxon>
        <taxon>Agaricomycetes</taxon>
        <taxon>Thelephorales</taxon>
        <taxon>Thelephoraceae</taxon>
        <taxon>Thelephora</taxon>
    </lineage>
</organism>
<dbReference type="EMBL" id="MU117985">
    <property type="protein sequence ID" value="KAF9650424.1"/>
    <property type="molecule type" value="Genomic_DNA"/>
</dbReference>
<keyword evidence="2" id="KW-1185">Reference proteome</keyword>
<comment type="caution">
    <text evidence="1">The sequence shown here is derived from an EMBL/GenBank/DDBJ whole genome shotgun (WGS) entry which is preliminary data.</text>
</comment>
<gene>
    <name evidence="1" type="ORF">BDM02DRAFT_1431731</name>
</gene>
<dbReference type="Proteomes" id="UP000886501">
    <property type="component" value="Unassembled WGS sequence"/>
</dbReference>
<name>A0ACB6ZLL2_THEGA</name>
<reference evidence="1" key="2">
    <citation type="journal article" date="2020" name="Nat. Commun.">
        <title>Large-scale genome sequencing of mycorrhizal fungi provides insights into the early evolution of symbiotic traits.</title>
        <authorList>
            <person name="Miyauchi S."/>
            <person name="Kiss E."/>
            <person name="Kuo A."/>
            <person name="Drula E."/>
            <person name="Kohler A."/>
            <person name="Sanchez-Garcia M."/>
            <person name="Morin E."/>
            <person name="Andreopoulos B."/>
            <person name="Barry K.W."/>
            <person name="Bonito G."/>
            <person name="Buee M."/>
            <person name="Carver A."/>
            <person name="Chen C."/>
            <person name="Cichocki N."/>
            <person name="Clum A."/>
            <person name="Culley D."/>
            <person name="Crous P.W."/>
            <person name="Fauchery L."/>
            <person name="Girlanda M."/>
            <person name="Hayes R.D."/>
            <person name="Keri Z."/>
            <person name="LaButti K."/>
            <person name="Lipzen A."/>
            <person name="Lombard V."/>
            <person name="Magnuson J."/>
            <person name="Maillard F."/>
            <person name="Murat C."/>
            <person name="Nolan M."/>
            <person name="Ohm R.A."/>
            <person name="Pangilinan J."/>
            <person name="Pereira M.F."/>
            <person name="Perotto S."/>
            <person name="Peter M."/>
            <person name="Pfister S."/>
            <person name="Riley R."/>
            <person name="Sitrit Y."/>
            <person name="Stielow J.B."/>
            <person name="Szollosi G."/>
            <person name="Zifcakova L."/>
            <person name="Stursova M."/>
            <person name="Spatafora J.W."/>
            <person name="Tedersoo L."/>
            <person name="Vaario L.M."/>
            <person name="Yamada A."/>
            <person name="Yan M."/>
            <person name="Wang P."/>
            <person name="Xu J."/>
            <person name="Bruns T."/>
            <person name="Baldrian P."/>
            <person name="Vilgalys R."/>
            <person name="Dunand C."/>
            <person name="Henrissat B."/>
            <person name="Grigoriev I.V."/>
            <person name="Hibbett D."/>
            <person name="Nagy L.G."/>
            <person name="Martin F.M."/>
        </authorList>
    </citation>
    <scope>NUCLEOTIDE SEQUENCE</scope>
    <source>
        <strain evidence="1">P2</strain>
    </source>
</reference>